<reference evidence="5" key="1">
    <citation type="journal article" date="2017" name="Genome Biol.">
        <title>Comparative genomics reveals high biological diversity and specific adaptations in the industrially and medically important fungal genus Aspergillus.</title>
        <authorList>
            <person name="de Vries R.P."/>
            <person name="Riley R."/>
            <person name="Wiebenga A."/>
            <person name="Aguilar-Osorio G."/>
            <person name="Amillis S."/>
            <person name="Uchima C.A."/>
            <person name="Anderluh G."/>
            <person name="Asadollahi M."/>
            <person name="Askin M."/>
            <person name="Barry K."/>
            <person name="Battaglia E."/>
            <person name="Bayram O."/>
            <person name="Benocci T."/>
            <person name="Braus-Stromeyer S.A."/>
            <person name="Caldana C."/>
            <person name="Canovas D."/>
            <person name="Cerqueira G.C."/>
            <person name="Chen F."/>
            <person name="Chen W."/>
            <person name="Choi C."/>
            <person name="Clum A."/>
            <person name="Dos Santos R.A."/>
            <person name="Damasio A.R."/>
            <person name="Diallinas G."/>
            <person name="Emri T."/>
            <person name="Fekete E."/>
            <person name="Flipphi M."/>
            <person name="Freyberg S."/>
            <person name="Gallo A."/>
            <person name="Gournas C."/>
            <person name="Habgood R."/>
            <person name="Hainaut M."/>
            <person name="Harispe M.L."/>
            <person name="Henrissat B."/>
            <person name="Hilden K.S."/>
            <person name="Hope R."/>
            <person name="Hossain A."/>
            <person name="Karabika E."/>
            <person name="Karaffa L."/>
            <person name="Karanyi Z."/>
            <person name="Krasevec N."/>
            <person name="Kuo A."/>
            <person name="Kusch H."/>
            <person name="LaButti K."/>
            <person name="Lagendijk E.L."/>
            <person name="Lapidus A."/>
            <person name="Levasseur A."/>
            <person name="Lindquist E."/>
            <person name="Lipzen A."/>
            <person name="Logrieco A.F."/>
            <person name="MacCabe A."/>
            <person name="Maekelae M.R."/>
            <person name="Malavazi I."/>
            <person name="Melin P."/>
            <person name="Meyer V."/>
            <person name="Mielnichuk N."/>
            <person name="Miskei M."/>
            <person name="Molnar A.P."/>
            <person name="Mule G."/>
            <person name="Ngan C.Y."/>
            <person name="Orejas M."/>
            <person name="Orosz E."/>
            <person name="Ouedraogo J.P."/>
            <person name="Overkamp K.M."/>
            <person name="Park H.-S."/>
            <person name="Perrone G."/>
            <person name="Piumi F."/>
            <person name="Punt P.J."/>
            <person name="Ram A.F."/>
            <person name="Ramon A."/>
            <person name="Rauscher S."/>
            <person name="Record E."/>
            <person name="Riano-Pachon D.M."/>
            <person name="Robert V."/>
            <person name="Roehrig J."/>
            <person name="Ruller R."/>
            <person name="Salamov A."/>
            <person name="Salih N.S."/>
            <person name="Samson R.A."/>
            <person name="Sandor E."/>
            <person name="Sanguinetti M."/>
            <person name="Schuetze T."/>
            <person name="Sepcic K."/>
            <person name="Shelest E."/>
            <person name="Sherlock G."/>
            <person name="Sophianopoulou V."/>
            <person name="Squina F.M."/>
            <person name="Sun H."/>
            <person name="Susca A."/>
            <person name="Todd R.B."/>
            <person name="Tsang A."/>
            <person name="Unkles S.E."/>
            <person name="van de Wiele N."/>
            <person name="van Rossen-Uffink D."/>
            <person name="Oliveira J.V."/>
            <person name="Vesth T.C."/>
            <person name="Visser J."/>
            <person name="Yu J.-H."/>
            <person name="Zhou M."/>
            <person name="Andersen M.R."/>
            <person name="Archer D.B."/>
            <person name="Baker S.E."/>
            <person name="Benoit I."/>
            <person name="Brakhage A.A."/>
            <person name="Braus G.H."/>
            <person name="Fischer R."/>
            <person name="Frisvad J.C."/>
            <person name="Goldman G.H."/>
            <person name="Houbraken J."/>
            <person name="Oakley B."/>
            <person name="Pocsi I."/>
            <person name="Scazzocchio C."/>
            <person name="Seiboth B."/>
            <person name="vanKuyk P.A."/>
            <person name="Wortman J."/>
            <person name="Dyer P.S."/>
            <person name="Grigoriev I.V."/>
        </authorList>
    </citation>
    <scope>NUCLEOTIDE SEQUENCE [LARGE SCALE GENOMIC DNA]</scope>
    <source>
        <strain evidence="5">DTO 134E9</strain>
    </source>
</reference>
<dbReference type="EMBL" id="KV878218">
    <property type="protein sequence ID" value="OJJ29935.1"/>
    <property type="molecule type" value="Genomic_DNA"/>
</dbReference>
<dbReference type="Pfam" id="PF23397">
    <property type="entry name" value="DUF7104"/>
    <property type="match status" value="3"/>
</dbReference>
<dbReference type="Proteomes" id="UP000184383">
    <property type="component" value="Unassembled WGS sequence"/>
</dbReference>
<name>A0A1L9R4S5_ASPWE</name>
<sequence length="1256" mass="139486">MLKRLCCCKSDRADGHQVPPSPVALRQLPRPASGQVAQKPATPKTPISPPAPVKQDASPPAHVDEKPVRRDLWQEAFDALSDDCKKYVSVHEGASTAAAIDDVIQQTEQKYAEWAKEALRIRTHDGNHVDVRDAARKILISAIQAKDAIATWASFDPAGHASAAWRIVSLGLLMVQPHIHRRDAALAASQYLADALAFFTPVDSHRRGEIGSNQKLDDALLGVYTALLDYSAEVNKLREQNPAGNGLTSVAAIADQPLSQLKASVEKKGLGAEKWTSPSNDPHAREVAENILAKIDQSIDRKSVRSKTSSVEEYENIVEWMSTADYSKVQNEMQEARTPETGNWFLNSGHYKGWKASPGSILWLHGASGCGKSVLSSTAIRDIQQFCEEDASRSFAYWYFQFDNRQTQSPESLIRCLIRQFSQKPLAPSVTEIWEEHSSRGTEPDGKTLSKVLHDVLSNVPGETFLVLDALDECPDEPRRKERQTILSLLVDLVEQHKNKLHILATSRPEEDIHAKLGEFPALNVDTRQSEDVGTFLRAKVGEGIFDKFDQQTRTQIIDGILQTGQRHFKWADLQIQRFAQCDTNEQIENALQTIPKNLEDAYQEALGRIQQSDHEKARSIFMLLCLSPMPLEPKTVAAAVDFPAADLVKICNPSLVTVKDGLIRLAHLSIKEFLVIQIVPEEDEEDLEEDPEELPEEVPEENPDEDAEEDPEEDSRENHPCRFTEEEGHTALAKQTVDLLLSTKDGILTEEIAMNQPMLVYSARHWYLHVAALANIHPELVGKVSHIFCEPNIYYNWMRISPGRYSAQDNPWHKTLEQCHPAICQASKMGFYRPVQALLAEGSDPLASFDASGEQNALTEAVKYGHVDILKYMLGYEITIPKASVQHIFGSIDLRVIGIETLQTVFDIFWEIGALRSASEESEDVVDKDIVNRIVQNPSSGPEILEMLLFWLEKPFTLAMDDVLKAVIGSSRPEEIMRMLFEKCNDDVQITPSLMMSFSKKLGVMDILLKKRGAELPLGDEVISYIVANADWKVMDLLLQARGSDIPITEGVLISAVAKGSRAGMIRFIFEKRQPGAEINENILTAAASNPRGQEIMQCLLAELAPSTPLTANVIQTLAGNLESGINMTKMVLVRQHPGFVVSETALEIAASRENNPVEMLQLLIRNGGSDIPITENVVLRAAENPHWGPSVFEYLCELHGNTLPITDKVLVAIANSTHDDATRFLEKTVKRFSLPQSVLEAAYQNLGDSIGSAV</sequence>
<dbReference type="InterPro" id="IPR056884">
    <property type="entry name" value="NPHP3-like_N"/>
</dbReference>
<dbReference type="Pfam" id="PF24883">
    <property type="entry name" value="NPHP3_N"/>
    <property type="match status" value="1"/>
</dbReference>
<dbReference type="InterPro" id="IPR036770">
    <property type="entry name" value="Ankyrin_rpt-contain_sf"/>
</dbReference>
<dbReference type="InterPro" id="IPR002110">
    <property type="entry name" value="Ankyrin_rpt"/>
</dbReference>
<proteinExistence type="predicted"/>
<keyword evidence="1" id="KW-0677">Repeat</keyword>
<dbReference type="GeneID" id="63749591"/>
<feature type="region of interest" description="Disordered" evidence="2">
    <location>
        <begin position="11"/>
        <end position="65"/>
    </location>
</feature>
<organism evidence="4 5">
    <name type="scientific">Aspergillus wentii DTO 134E9</name>
    <dbReference type="NCBI Taxonomy" id="1073089"/>
    <lineage>
        <taxon>Eukaryota</taxon>
        <taxon>Fungi</taxon>
        <taxon>Dikarya</taxon>
        <taxon>Ascomycota</taxon>
        <taxon>Pezizomycotina</taxon>
        <taxon>Eurotiomycetes</taxon>
        <taxon>Eurotiomycetidae</taxon>
        <taxon>Eurotiales</taxon>
        <taxon>Aspergillaceae</taxon>
        <taxon>Aspergillus</taxon>
        <taxon>Aspergillus subgen. Cremei</taxon>
    </lineage>
</organism>
<keyword evidence="5" id="KW-1185">Reference proteome</keyword>
<dbReference type="STRING" id="1073089.A0A1L9R4S5"/>
<dbReference type="SUPFAM" id="SSF52540">
    <property type="entry name" value="P-loop containing nucleoside triphosphate hydrolases"/>
    <property type="match status" value="1"/>
</dbReference>
<evidence type="ECO:0000256" key="1">
    <source>
        <dbReference type="ARBA" id="ARBA00022737"/>
    </source>
</evidence>
<gene>
    <name evidence="4" type="ORF">ASPWEDRAFT_33155</name>
</gene>
<dbReference type="SUPFAM" id="SSF48403">
    <property type="entry name" value="Ankyrin repeat"/>
    <property type="match status" value="1"/>
</dbReference>
<feature type="domain" description="Nephrocystin 3-like N-terminal" evidence="3">
    <location>
        <begin position="341"/>
        <end position="508"/>
    </location>
</feature>
<dbReference type="InterPro" id="IPR055530">
    <property type="entry name" value="DUF7104"/>
</dbReference>
<feature type="compositionally biased region" description="Acidic residues" evidence="2">
    <location>
        <begin position="682"/>
        <end position="716"/>
    </location>
</feature>
<dbReference type="RefSeq" id="XP_040683612.1">
    <property type="nucleotide sequence ID" value="XM_040833743.1"/>
</dbReference>
<dbReference type="VEuPathDB" id="FungiDB:ASPWEDRAFT_33155"/>
<evidence type="ECO:0000313" key="5">
    <source>
        <dbReference type="Proteomes" id="UP000184383"/>
    </source>
</evidence>
<feature type="region of interest" description="Disordered" evidence="2">
    <location>
        <begin position="682"/>
        <end position="720"/>
    </location>
</feature>
<evidence type="ECO:0000256" key="2">
    <source>
        <dbReference type="SAM" id="MobiDB-lite"/>
    </source>
</evidence>
<dbReference type="Gene3D" id="3.40.50.300">
    <property type="entry name" value="P-loop containing nucleotide triphosphate hydrolases"/>
    <property type="match status" value="1"/>
</dbReference>
<evidence type="ECO:0000313" key="4">
    <source>
        <dbReference type="EMBL" id="OJJ29935.1"/>
    </source>
</evidence>
<dbReference type="AlphaFoldDB" id="A0A1L9R4S5"/>
<dbReference type="SMART" id="SM00248">
    <property type="entry name" value="ANK"/>
    <property type="match status" value="4"/>
</dbReference>
<accession>A0A1L9R4S5</accession>
<dbReference type="InterPro" id="IPR027417">
    <property type="entry name" value="P-loop_NTPase"/>
</dbReference>
<protein>
    <recommendedName>
        <fullName evidence="3">Nephrocystin 3-like N-terminal domain-containing protein</fullName>
    </recommendedName>
</protein>
<dbReference type="OrthoDB" id="1577640at2759"/>
<dbReference type="PANTHER" id="PTHR10039">
    <property type="entry name" value="AMELOGENIN"/>
    <property type="match status" value="1"/>
</dbReference>
<evidence type="ECO:0000259" key="3">
    <source>
        <dbReference type="Pfam" id="PF24883"/>
    </source>
</evidence>